<dbReference type="PROSITE" id="PS50206">
    <property type="entry name" value="RHODANESE_3"/>
    <property type="match status" value="1"/>
</dbReference>
<feature type="transmembrane region" description="Helical" evidence="9">
    <location>
        <begin position="180"/>
        <end position="199"/>
    </location>
</feature>
<keyword evidence="7" id="KW-0406">Ion transport</keyword>
<dbReference type="Gene3D" id="1.20.1530.20">
    <property type="match status" value="1"/>
</dbReference>
<feature type="transmembrane region" description="Helical" evidence="9">
    <location>
        <begin position="23"/>
        <end position="41"/>
    </location>
</feature>
<dbReference type="InterPro" id="IPR038770">
    <property type="entry name" value="Na+/solute_symporter_sf"/>
</dbReference>
<feature type="transmembrane region" description="Helical" evidence="9">
    <location>
        <begin position="205"/>
        <end position="228"/>
    </location>
</feature>
<evidence type="ECO:0000256" key="2">
    <source>
        <dbReference type="ARBA" id="ARBA00022448"/>
    </source>
</evidence>
<evidence type="ECO:0000256" key="6">
    <source>
        <dbReference type="ARBA" id="ARBA00022989"/>
    </source>
</evidence>
<evidence type="ECO:0000256" key="1">
    <source>
        <dbReference type="ARBA" id="ARBA00004651"/>
    </source>
</evidence>
<accession>A0A6J4V124</accession>
<keyword evidence="3" id="KW-0050">Antiport</keyword>
<evidence type="ECO:0000259" key="10">
    <source>
        <dbReference type="PROSITE" id="PS50206"/>
    </source>
</evidence>
<feature type="transmembrane region" description="Helical" evidence="9">
    <location>
        <begin position="140"/>
        <end position="159"/>
    </location>
</feature>
<gene>
    <name evidence="11" type="ORF">AVDCRST_MAG59-2995</name>
</gene>
<dbReference type="InterPro" id="IPR006153">
    <property type="entry name" value="Cation/H_exchanger_TM"/>
</dbReference>
<dbReference type="PANTHER" id="PTHR32507:SF8">
    <property type="entry name" value="CNH1P"/>
    <property type="match status" value="1"/>
</dbReference>
<evidence type="ECO:0000256" key="9">
    <source>
        <dbReference type="SAM" id="Phobius"/>
    </source>
</evidence>
<evidence type="ECO:0000256" key="4">
    <source>
        <dbReference type="ARBA" id="ARBA00022475"/>
    </source>
</evidence>
<dbReference type="Gene3D" id="3.40.250.10">
    <property type="entry name" value="Rhodanese-like domain"/>
    <property type="match status" value="1"/>
</dbReference>
<feature type="transmembrane region" description="Helical" evidence="9">
    <location>
        <begin position="301"/>
        <end position="334"/>
    </location>
</feature>
<dbReference type="EMBL" id="CADCWF010000206">
    <property type="protein sequence ID" value="CAA9566375.1"/>
    <property type="molecule type" value="Genomic_DNA"/>
</dbReference>
<protein>
    <submittedName>
        <fullName evidence="11">Na+/H+ antiporter</fullName>
    </submittedName>
</protein>
<keyword evidence="4" id="KW-1003">Cell membrane</keyword>
<feature type="transmembrane region" description="Helical" evidence="9">
    <location>
        <begin position="385"/>
        <end position="411"/>
    </location>
</feature>
<feature type="transmembrane region" description="Helical" evidence="9">
    <location>
        <begin position="109"/>
        <end position="134"/>
    </location>
</feature>
<dbReference type="AlphaFoldDB" id="A0A6J4V124"/>
<dbReference type="GO" id="GO:1902600">
    <property type="term" value="P:proton transmembrane transport"/>
    <property type="evidence" value="ECO:0007669"/>
    <property type="project" value="InterPro"/>
</dbReference>
<dbReference type="Pfam" id="PF00581">
    <property type="entry name" value="Rhodanese"/>
    <property type="match status" value="1"/>
</dbReference>
<keyword evidence="2" id="KW-0813">Transport</keyword>
<comment type="subcellular location">
    <subcellularLocation>
        <location evidence="1">Cell membrane</location>
        <topology evidence="1">Multi-pass membrane protein</topology>
    </subcellularLocation>
</comment>
<evidence type="ECO:0000313" key="11">
    <source>
        <dbReference type="EMBL" id="CAA9566375.1"/>
    </source>
</evidence>
<keyword evidence="6 9" id="KW-1133">Transmembrane helix</keyword>
<feature type="transmembrane region" description="Helical" evidence="9">
    <location>
        <begin position="79"/>
        <end position="97"/>
    </location>
</feature>
<feature type="domain" description="Rhodanese" evidence="10">
    <location>
        <begin position="455"/>
        <end position="506"/>
    </location>
</feature>
<sequence length="506" mass="53183">MDLVARSLAALVPLATTGFDEHALVLAMGAIGLVVVASGLVSGLVERLPISQVLVFVFLGVVVGPWGLGVFDLGIDSPAVQTLATVSLTLVLFTDAIKINLGQLRSNWVLPALALGPGTLLTIAFVGGASWLLFGLSVPMALLVGTILASTDAVLLRDVTRDARIPLSVRHALSVEAGTNDLIVLPLTLFLALLASGVARSGADWARFAFSMLVLAPVVGIAIAWLGIRAVDWLRKRRLIRRDYESIYSIGIAFLAFAAAQLLGGSGFVAAFAAGATIAALDIELCDCFLEYGETTAEIAMLLTFVVLGSALVAAALGAFGLAAVVFALFCLLVARPVAMLASLWRTEASPGGRLLLAWFGPRGLNSILLLILAVSLGIPDPSGIFGIVATVVIASVVLHGTTATPLAAWYGRRARAAQLPEETLVDAGSLFHLDGDVRPVPRTTVAALRRMLDDGEPVTVVDVRRWQPFEASGRRIPGSLRIPIDDIPHRIAEIPRDRPVVLSCA</sequence>
<evidence type="ECO:0000256" key="5">
    <source>
        <dbReference type="ARBA" id="ARBA00022692"/>
    </source>
</evidence>
<evidence type="ECO:0000256" key="3">
    <source>
        <dbReference type="ARBA" id="ARBA00022449"/>
    </source>
</evidence>
<feature type="transmembrane region" description="Helical" evidence="9">
    <location>
        <begin position="248"/>
        <end position="281"/>
    </location>
</feature>
<feature type="transmembrane region" description="Helical" evidence="9">
    <location>
        <begin position="355"/>
        <end position="379"/>
    </location>
</feature>
<dbReference type="InterPro" id="IPR036873">
    <property type="entry name" value="Rhodanese-like_dom_sf"/>
</dbReference>
<dbReference type="Pfam" id="PF00999">
    <property type="entry name" value="Na_H_Exchanger"/>
    <property type="match status" value="1"/>
</dbReference>
<keyword evidence="8 9" id="KW-0472">Membrane</keyword>
<dbReference type="SUPFAM" id="SSF52821">
    <property type="entry name" value="Rhodanese/Cell cycle control phosphatase"/>
    <property type="match status" value="1"/>
</dbReference>
<dbReference type="PANTHER" id="PTHR32507">
    <property type="entry name" value="NA(+)/H(+) ANTIPORTER 1"/>
    <property type="match status" value="1"/>
</dbReference>
<keyword evidence="5 9" id="KW-0812">Transmembrane</keyword>
<proteinExistence type="predicted"/>
<dbReference type="GO" id="GO:0005886">
    <property type="term" value="C:plasma membrane"/>
    <property type="evidence" value="ECO:0007669"/>
    <property type="project" value="UniProtKB-SubCell"/>
</dbReference>
<reference evidence="11" key="1">
    <citation type="submission" date="2020-02" db="EMBL/GenBank/DDBJ databases">
        <authorList>
            <person name="Meier V. D."/>
        </authorList>
    </citation>
    <scope>NUCLEOTIDE SEQUENCE</scope>
    <source>
        <strain evidence="11">AVDCRST_MAG59</strain>
    </source>
</reference>
<dbReference type="InterPro" id="IPR001763">
    <property type="entry name" value="Rhodanese-like_dom"/>
</dbReference>
<feature type="transmembrane region" description="Helical" evidence="9">
    <location>
        <begin position="53"/>
        <end position="73"/>
    </location>
</feature>
<dbReference type="GO" id="GO:0015297">
    <property type="term" value="F:antiporter activity"/>
    <property type="evidence" value="ECO:0007669"/>
    <property type="project" value="UniProtKB-KW"/>
</dbReference>
<evidence type="ECO:0000256" key="8">
    <source>
        <dbReference type="ARBA" id="ARBA00023136"/>
    </source>
</evidence>
<evidence type="ECO:0000256" key="7">
    <source>
        <dbReference type="ARBA" id="ARBA00023065"/>
    </source>
</evidence>
<name>A0A6J4V124_9BACT</name>
<organism evidence="11">
    <name type="scientific">uncultured Thermomicrobiales bacterium</name>
    <dbReference type="NCBI Taxonomy" id="1645740"/>
    <lineage>
        <taxon>Bacteria</taxon>
        <taxon>Pseudomonadati</taxon>
        <taxon>Thermomicrobiota</taxon>
        <taxon>Thermomicrobia</taxon>
        <taxon>Thermomicrobiales</taxon>
        <taxon>environmental samples</taxon>
    </lineage>
</organism>